<dbReference type="FunFam" id="3.30.559.10:FF:000004">
    <property type="entry name" value="Acetyltransferase component of pyruvate dehydrogenase complex"/>
    <property type="match status" value="1"/>
</dbReference>
<evidence type="ECO:0000256" key="1">
    <source>
        <dbReference type="ARBA" id="ARBA00007317"/>
    </source>
</evidence>
<comment type="catalytic activity">
    <reaction evidence="8 9">
        <text>N(6)-[(R)-dihydrolipoyl]-L-lysyl-[protein] + acetyl-CoA = N(6)-[(R)-S(8)-acetyldihydrolipoyl]-L-lysyl-[protein] + CoA</text>
        <dbReference type="Rhea" id="RHEA:17017"/>
        <dbReference type="Rhea" id="RHEA-COMP:10475"/>
        <dbReference type="Rhea" id="RHEA-COMP:10478"/>
        <dbReference type="ChEBI" id="CHEBI:57287"/>
        <dbReference type="ChEBI" id="CHEBI:57288"/>
        <dbReference type="ChEBI" id="CHEBI:83100"/>
        <dbReference type="ChEBI" id="CHEBI:83111"/>
        <dbReference type="EC" id="2.3.1.12"/>
    </reaction>
</comment>
<evidence type="ECO:0000313" key="14">
    <source>
        <dbReference type="EMBL" id="QTX10437.1"/>
    </source>
</evidence>
<dbReference type="GO" id="GO:0005737">
    <property type="term" value="C:cytoplasm"/>
    <property type="evidence" value="ECO:0007669"/>
    <property type="project" value="TreeGrafter"/>
</dbReference>
<dbReference type="PANTHER" id="PTHR43178">
    <property type="entry name" value="DIHYDROLIPOAMIDE ACETYLTRANSFERASE COMPONENT OF PYRUVATE DEHYDROGENASE COMPLEX"/>
    <property type="match status" value="1"/>
</dbReference>
<dbReference type="EMBL" id="JAFMPM010000005">
    <property type="protein sequence ID" value="MBO0611920.1"/>
    <property type="molecule type" value="Genomic_DNA"/>
</dbReference>
<evidence type="ECO:0000256" key="9">
    <source>
        <dbReference type="RuleBase" id="RU361137"/>
    </source>
</evidence>
<dbReference type="GO" id="GO:0045254">
    <property type="term" value="C:pyruvate dehydrogenase complex"/>
    <property type="evidence" value="ECO:0007669"/>
    <property type="project" value="UniProtKB-UniRule"/>
</dbReference>
<dbReference type="InterPro" id="IPR036625">
    <property type="entry name" value="E3-bd_dom_sf"/>
</dbReference>
<dbReference type="InterPro" id="IPR001078">
    <property type="entry name" value="2-oxoacid_DH_actylTfrase"/>
</dbReference>
<dbReference type="NCBIfam" id="TIGR01348">
    <property type="entry name" value="PDHac_trf_long"/>
    <property type="match status" value="1"/>
</dbReference>
<dbReference type="Pfam" id="PF00364">
    <property type="entry name" value="Biotin_lipoyl"/>
    <property type="match status" value="1"/>
</dbReference>
<reference evidence="14" key="2">
    <citation type="submission" date="2021-04" db="EMBL/GenBank/DDBJ databases">
        <title>Complete Genome and methylome analysis of Thiothrix fructosivorans ATCC 49748.</title>
        <authorList>
            <person name="Fomenkov A."/>
            <person name="Sun L."/>
            <person name="Vincze T."/>
            <person name="Grabovich M.Y."/>
            <person name="Roberts R.J."/>
        </authorList>
    </citation>
    <scope>NUCLEOTIDE SEQUENCE</scope>
    <source>
        <strain evidence="14">ATCC 49748</strain>
    </source>
</reference>
<dbReference type="Gene3D" id="4.10.320.10">
    <property type="entry name" value="E3-binding domain"/>
    <property type="match status" value="1"/>
</dbReference>
<dbReference type="InterPro" id="IPR003016">
    <property type="entry name" value="2-oxoA_DH_lipoyl-BS"/>
</dbReference>
<name>A0A8B0SL22_9GAMM</name>
<evidence type="ECO:0000313" key="13">
    <source>
        <dbReference type="EMBL" id="MBO0611920.1"/>
    </source>
</evidence>
<protein>
    <recommendedName>
        <fullName evidence="9">Acetyltransferase component of pyruvate dehydrogenase complex</fullName>
        <ecNumber evidence="9">2.3.1.12</ecNumber>
    </recommendedName>
</protein>
<dbReference type="GO" id="GO:0006086">
    <property type="term" value="P:pyruvate decarboxylation to acetyl-CoA"/>
    <property type="evidence" value="ECO:0007669"/>
    <property type="project" value="UniProtKB-UniRule"/>
</dbReference>
<dbReference type="EMBL" id="CP072748">
    <property type="protein sequence ID" value="QTX10437.1"/>
    <property type="molecule type" value="Genomic_DNA"/>
</dbReference>
<feature type="domain" description="Lipoyl-binding" evidence="11">
    <location>
        <begin position="3"/>
        <end position="77"/>
    </location>
</feature>
<feature type="domain" description="Peripheral subunit-binding (PSBD)" evidence="12">
    <location>
        <begin position="141"/>
        <end position="178"/>
    </location>
</feature>
<evidence type="ECO:0000313" key="15">
    <source>
        <dbReference type="Proteomes" id="UP000664466"/>
    </source>
</evidence>
<evidence type="ECO:0000256" key="6">
    <source>
        <dbReference type="ARBA" id="ARBA00023315"/>
    </source>
</evidence>
<keyword evidence="3 9" id="KW-0808">Transferase</keyword>
<dbReference type="InterPro" id="IPR050743">
    <property type="entry name" value="2-oxoacid_DH_E2_comp"/>
</dbReference>
<keyword evidence="5 9" id="KW-0450">Lipoyl</keyword>
<keyword evidence="6 9" id="KW-0012">Acyltransferase</keyword>
<keyword evidence="15" id="KW-1185">Reference proteome</keyword>
<comment type="cofactor">
    <cofactor evidence="9">
        <name>(R)-lipoate</name>
        <dbReference type="ChEBI" id="CHEBI:83088"/>
    </cofactor>
    <text evidence="9">Binds 1 lipoyl cofactor covalently.</text>
</comment>
<keyword evidence="4" id="KW-0677">Repeat</keyword>
<dbReference type="PROSITE" id="PS00189">
    <property type="entry name" value="LIPOYL"/>
    <property type="match status" value="1"/>
</dbReference>
<evidence type="ECO:0000256" key="10">
    <source>
        <dbReference type="SAM" id="MobiDB-lite"/>
    </source>
</evidence>
<dbReference type="PROSITE" id="PS50968">
    <property type="entry name" value="BIOTINYL_LIPOYL"/>
    <property type="match status" value="1"/>
</dbReference>
<accession>A0A8B0SL22</accession>
<dbReference type="InterPro" id="IPR011053">
    <property type="entry name" value="Single_hybrid_motif"/>
</dbReference>
<dbReference type="GO" id="GO:0031405">
    <property type="term" value="F:lipoic acid binding"/>
    <property type="evidence" value="ECO:0007669"/>
    <property type="project" value="TreeGrafter"/>
</dbReference>
<dbReference type="EC" id="2.3.1.12" evidence="9"/>
<evidence type="ECO:0000256" key="5">
    <source>
        <dbReference type="ARBA" id="ARBA00022823"/>
    </source>
</evidence>
<evidence type="ECO:0000259" key="11">
    <source>
        <dbReference type="PROSITE" id="PS50968"/>
    </source>
</evidence>
<evidence type="ECO:0000256" key="4">
    <source>
        <dbReference type="ARBA" id="ARBA00022737"/>
    </source>
</evidence>
<dbReference type="Proteomes" id="UP000664466">
    <property type="component" value="Unassembled WGS sequence"/>
</dbReference>
<dbReference type="GO" id="GO:0004742">
    <property type="term" value="F:dihydrolipoyllysine-residue acetyltransferase activity"/>
    <property type="evidence" value="ECO:0007669"/>
    <property type="project" value="UniProtKB-UniRule"/>
</dbReference>
<dbReference type="Pfam" id="PF02817">
    <property type="entry name" value="E3_binding"/>
    <property type="match status" value="1"/>
</dbReference>
<evidence type="ECO:0000256" key="7">
    <source>
        <dbReference type="ARBA" id="ARBA00025211"/>
    </source>
</evidence>
<dbReference type="Gene3D" id="3.30.559.10">
    <property type="entry name" value="Chloramphenicol acetyltransferase-like domain"/>
    <property type="match status" value="1"/>
</dbReference>
<dbReference type="InterPro" id="IPR000089">
    <property type="entry name" value="Biotin_lipoyl"/>
</dbReference>
<keyword evidence="13" id="KW-0614">Plasmid</keyword>
<dbReference type="SUPFAM" id="SSF52777">
    <property type="entry name" value="CoA-dependent acyltransferases"/>
    <property type="match status" value="1"/>
</dbReference>
<gene>
    <name evidence="14" type="primary">aceF</name>
    <name evidence="14" type="ORF">J1836_017955</name>
    <name evidence="13" type="ORF">J1836_03115</name>
</gene>
<dbReference type="Pfam" id="PF00198">
    <property type="entry name" value="2-oxoacid_dh"/>
    <property type="match status" value="1"/>
</dbReference>
<dbReference type="AlphaFoldDB" id="A0A8B0SL22"/>
<dbReference type="FunFam" id="2.40.50.100:FF:000009">
    <property type="entry name" value="Acetyltransferase component of pyruvate dehydrogenase complex"/>
    <property type="match status" value="1"/>
</dbReference>
<dbReference type="CDD" id="cd06849">
    <property type="entry name" value="lipoyl_domain"/>
    <property type="match status" value="1"/>
</dbReference>
<dbReference type="SUPFAM" id="SSF51230">
    <property type="entry name" value="Single hybrid motif"/>
    <property type="match status" value="1"/>
</dbReference>
<feature type="region of interest" description="Disordered" evidence="10">
    <location>
        <begin position="87"/>
        <end position="106"/>
    </location>
</feature>
<sequence length="441" mass="47017">MAIQAVLVPDIGSFKDVEIIEVLVNVGDTIAVEDSLITIESDKSSMEIPSPVAGVIKELKVKVGDRISEGSLVVMMEVGDAVAGAAVAPQAPPSQPSPARGEGAKIASEPKSVVAPVLSPSPLAGEGLGKGGSSPDFSKAYATPSVRKFARELGADLNKVKGSGRKGRITQDDVKAYIKDVMSFGGMPSAAASGNTLGVAPMPDIDFSQWGAIETVPLSRINKLTGEFLHRNWVHIPHVTQFDQADITDLEAFRKQLNEENAKSGMKITPLVFIMKAVVAGLKAYPRFNSSLDAKGENLIRKSYYNIGVAVDTPDGLVVPVFRDVDKKSIMQLSEELKEMSAKARDKKLKPADMQGGCFSISSLGGIGGTKFTPIVNAPEVAILGVSKSDMQPIWNGKEFAPRLMLPLSLSYDHRVIDGADGARFTTYLAKMLGDIRRLLV</sequence>
<evidence type="ECO:0000256" key="2">
    <source>
        <dbReference type="ARBA" id="ARBA00011484"/>
    </source>
</evidence>
<proteinExistence type="inferred from homology"/>
<evidence type="ECO:0000256" key="8">
    <source>
        <dbReference type="ARBA" id="ARBA00048370"/>
    </source>
</evidence>
<dbReference type="PROSITE" id="PS51826">
    <property type="entry name" value="PSBD"/>
    <property type="match status" value="1"/>
</dbReference>
<evidence type="ECO:0000256" key="3">
    <source>
        <dbReference type="ARBA" id="ARBA00022679"/>
    </source>
</evidence>
<dbReference type="InterPro" id="IPR004167">
    <property type="entry name" value="PSBD"/>
</dbReference>
<organism evidence="14">
    <name type="scientific">Thiothrix fructosivorans</name>
    <dbReference type="NCBI Taxonomy" id="111770"/>
    <lineage>
        <taxon>Bacteria</taxon>
        <taxon>Pseudomonadati</taxon>
        <taxon>Pseudomonadota</taxon>
        <taxon>Gammaproteobacteria</taxon>
        <taxon>Thiotrichales</taxon>
        <taxon>Thiotrichaceae</taxon>
        <taxon>Thiothrix</taxon>
    </lineage>
</organism>
<dbReference type="InterPro" id="IPR006256">
    <property type="entry name" value="AcTrfase_Pyrv_DH_cplx"/>
</dbReference>
<dbReference type="PANTHER" id="PTHR43178:SF2">
    <property type="entry name" value="DIHYDROLIPOYLLYSINE-RESIDUE ACETYLTRANSFERASE COMPONENT OF PYRUVATE DEHYDROGENASE COMPLEX"/>
    <property type="match status" value="1"/>
</dbReference>
<geneLocation type="plasmid" evidence="13">
    <name>pTfr446</name>
</geneLocation>
<dbReference type="InterPro" id="IPR023213">
    <property type="entry name" value="CAT-like_dom_sf"/>
</dbReference>
<comment type="similarity">
    <text evidence="1 9">Belongs to the 2-oxoacid dehydrogenase family.</text>
</comment>
<dbReference type="Gene3D" id="2.40.50.100">
    <property type="match status" value="1"/>
</dbReference>
<comment type="function">
    <text evidence="7">The pyruvate dehydrogenase complex catalyzes the overall conversion of pyruvate to acetyl-CoA and CO(2). It contains multiple copies of three enzymatic components: pyruvate dehydrogenase (E1), dihydrolipoamide acetyltransferase (E2) and lipoamide dehydrogenase (E3).</text>
</comment>
<evidence type="ECO:0000259" key="12">
    <source>
        <dbReference type="PROSITE" id="PS51826"/>
    </source>
</evidence>
<dbReference type="SUPFAM" id="SSF47005">
    <property type="entry name" value="Peripheral subunit-binding domain of 2-oxo acid dehydrogenase complex"/>
    <property type="match status" value="1"/>
</dbReference>
<comment type="subunit">
    <text evidence="2 9">Forms a 24-polypeptide structural core with octahedral symmetry.</text>
</comment>
<reference evidence="13 15" key="1">
    <citation type="submission" date="2021-03" db="EMBL/GenBank/DDBJ databases">
        <title>Draft genome and methylome analysis of Thiotrix fructosivoruns ATCC 49748.</title>
        <authorList>
            <person name="Fomenkov A."/>
            <person name="Grabovich M.Y."/>
            <person name="Roberts R.J."/>
        </authorList>
    </citation>
    <scope>NUCLEOTIDE SEQUENCE [LARGE SCALE GENOMIC DNA]</scope>
    <source>
        <strain evidence="13 15">ATCC 49748</strain>
        <plasmid evidence="13">pTfr446</plasmid>
    </source>
</reference>